<dbReference type="InterPro" id="IPR012341">
    <property type="entry name" value="6hp_glycosidase-like_sf"/>
</dbReference>
<evidence type="ECO:0000313" key="5">
    <source>
        <dbReference type="Proteomes" id="UP000216074"/>
    </source>
</evidence>
<dbReference type="PRINTS" id="PR00735">
    <property type="entry name" value="GLHYDRLASE8"/>
</dbReference>
<evidence type="ECO:0000256" key="2">
    <source>
        <dbReference type="ARBA" id="ARBA00022801"/>
    </source>
</evidence>
<dbReference type="Pfam" id="PF01270">
    <property type="entry name" value="Glyco_hydro_8"/>
    <property type="match status" value="1"/>
</dbReference>
<dbReference type="OrthoDB" id="5482597at2"/>
<reference evidence="4 5" key="1">
    <citation type="journal article" date="2017" name="BMC Genomics">
        <title>Comparative genomic and phylogenomic analyses of the Bifidobacteriaceae family.</title>
        <authorList>
            <person name="Lugli G.A."/>
            <person name="Milani C."/>
            <person name="Turroni F."/>
            <person name="Duranti S."/>
            <person name="Mancabelli L."/>
            <person name="Mangifesta M."/>
            <person name="Ferrario C."/>
            <person name="Modesto M."/>
            <person name="Mattarelli P."/>
            <person name="Jiri K."/>
            <person name="van Sinderen D."/>
            <person name="Ventura M."/>
        </authorList>
    </citation>
    <scope>NUCLEOTIDE SEQUENCE [LARGE SCALE GENOMIC DNA]</scope>
    <source>
        <strain evidence="4 5">DSM 100202</strain>
    </source>
</reference>
<dbReference type="InterPro" id="IPR008928">
    <property type="entry name" value="6-hairpin_glycosidase_sf"/>
</dbReference>
<keyword evidence="4" id="KW-0119">Carbohydrate metabolism</keyword>
<protein>
    <submittedName>
        <fullName evidence="4">Xylanase</fullName>
    </submittedName>
</protein>
<keyword evidence="3 4" id="KW-0326">Glycosidase</keyword>
<proteinExistence type="inferred from homology"/>
<gene>
    <name evidence="4" type="ORF">BHAP_1090</name>
</gene>
<dbReference type="SUPFAM" id="SSF48208">
    <property type="entry name" value="Six-hairpin glycosidases"/>
    <property type="match status" value="1"/>
</dbReference>
<dbReference type="GO" id="GO:0004553">
    <property type="term" value="F:hydrolase activity, hydrolyzing O-glycosyl compounds"/>
    <property type="evidence" value="ECO:0007669"/>
    <property type="project" value="InterPro"/>
</dbReference>
<keyword evidence="2 4" id="KW-0378">Hydrolase</keyword>
<comment type="caution">
    <text evidence="4">The sequence shown here is derived from an EMBL/GenBank/DDBJ whole genome shotgun (WGS) entry which is preliminary data.</text>
</comment>
<evidence type="ECO:0000256" key="1">
    <source>
        <dbReference type="ARBA" id="ARBA00009209"/>
    </source>
</evidence>
<evidence type="ECO:0000313" key="4">
    <source>
        <dbReference type="EMBL" id="OZG64443.1"/>
    </source>
</evidence>
<dbReference type="InterPro" id="IPR002037">
    <property type="entry name" value="Glyco_hydro_8"/>
</dbReference>
<accession>A0A261FZU9</accession>
<sequence>MTTTSSHSLLSRFGYDPDDINARLAHVWHEIFEGPNKFYWTTDDGLGYVMDTGNHDVRTEGMSYAMMLAVQYDRQDVFDRLWVWVMRHMYMPEGHHAHYFSWSVKPDGSARANGPAPDGEEYFAMALFLASRRWGNETGVCDYAAQARELLHYCVHKGREESGDPMWNANNRLIKFIPEVEWTDPSYHLPHFYEVFAQEANEQDRTFWRDAADASRVYLTRACDPATGMDPEYSLYDGTPHTEEQFGRHDWFYSDAYRTAGNIGLDCLWNGVTDTILCDRIAALQQFFLTHDRTCAYTVDGTPVGDERVLHPVGFIAATAEGALAAIHADPLAYPNAERNARAWVDLLWHTPMRVGPRRYYDNFLYAFAMLALAGSYRCEW</sequence>
<keyword evidence="5" id="KW-1185">Reference proteome</keyword>
<dbReference type="EMBL" id="MWWY01000022">
    <property type="protein sequence ID" value="OZG64443.1"/>
    <property type="molecule type" value="Genomic_DNA"/>
</dbReference>
<evidence type="ECO:0000256" key="3">
    <source>
        <dbReference type="ARBA" id="ARBA00023295"/>
    </source>
</evidence>
<keyword evidence="4" id="KW-0624">Polysaccharide degradation</keyword>
<dbReference type="GO" id="GO:0045493">
    <property type="term" value="P:xylan catabolic process"/>
    <property type="evidence" value="ECO:0007669"/>
    <property type="project" value="UniProtKB-KW"/>
</dbReference>
<dbReference type="Proteomes" id="UP000216074">
    <property type="component" value="Unassembled WGS sequence"/>
</dbReference>
<name>A0A261FZU9_9BIFI</name>
<comment type="similarity">
    <text evidence="1">Belongs to the glycosyl hydrolase 8 (cellulase D) family.</text>
</comment>
<dbReference type="AlphaFoldDB" id="A0A261FZU9"/>
<keyword evidence="4" id="KW-0858">Xylan degradation</keyword>
<dbReference type="Gene3D" id="1.50.10.10">
    <property type="match status" value="1"/>
</dbReference>
<organism evidence="4 5">
    <name type="scientific">Bifidobacterium hapali</name>
    <dbReference type="NCBI Taxonomy" id="1630172"/>
    <lineage>
        <taxon>Bacteria</taxon>
        <taxon>Bacillati</taxon>
        <taxon>Actinomycetota</taxon>
        <taxon>Actinomycetes</taxon>
        <taxon>Bifidobacteriales</taxon>
        <taxon>Bifidobacteriaceae</taxon>
        <taxon>Bifidobacterium</taxon>
    </lineage>
</organism>
<dbReference type="RefSeq" id="WP_094729722.1">
    <property type="nucleotide sequence ID" value="NZ_MWWY01000022.1"/>
</dbReference>